<gene>
    <name evidence="3" type="ORF">TWF481_001878</name>
</gene>
<accession>A0AAV9VUS8</accession>
<reference evidence="3 4" key="1">
    <citation type="submission" date="2023-08" db="EMBL/GenBank/DDBJ databases">
        <authorList>
            <person name="Palmer J.M."/>
        </authorList>
    </citation>
    <scope>NUCLEOTIDE SEQUENCE [LARGE SCALE GENOMIC DNA]</scope>
    <source>
        <strain evidence="3 4">TWF481</strain>
    </source>
</reference>
<keyword evidence="2" id="KW-0812">Transmembrane</keyword>
<feature type="transmembrane region" description="Helical" evidence="2">
    <location>
        <begin position="80"/>
        <end position="100"/>
    </location>
</feature>
<name>A0AAV9VUS8_9PEZI</name>
<keyword evidence="2" id="KW-1133">Transmembrane helix</keyword>
<evidence type="ECO:0000256" key="1">
    <source>
        <dbReference type="SAM" id="MobiDB-lite"/>
    </source>
</evidence>
<keyword evidence="2" id="KW-0472">Membrane</keyword>
<feature type="transmembrane region" description="Helical" evidence="2">
    <location>
        <begin position="131"/>
        <end position="152"/>
    </location>
</feature>
<protein>
    <recommendedName>
        <fullName evidence="5">MARVEL domain-containing protein</fullName>
    </recommendedName>
</protein>
<dbReference type="Proteomes" id="UP001370758">
    <property type="component" value="Unassembled WGS sequence"/>
</dbReference>
<feature type="transmembrane region" description="Helical" evidence="2">
    <location>
        <begin position="53"/>
        <end position="73"/>
    </location>
</feature>
<sequence length="216" mass="24123">MHAERAGPLRGGLLGLRLLEFIFAVILVGILSWDHQRMKTAGYFSFYVSDVALGFSVAALVLSVMASFAHLFFHSDANIFMGVLDAILFAGFIASCIVYRQNFHVTCNSNLLVRVFRTIGAPHCGVVRLGAALLILQTILFFCTTILTFALASRGRRLTADNTNTPVVREEKRRFSFGRRDRADRDRDRLDRDRERDQLQAQPGIVQPETTAATTV</sequence>
<feature type="region of interest" description="Disordered" evidence="1">
    <location>
        <begin position="179"/>
        <end position="216"/>
    </location>
</feature>
<comment type="caution">
    <text evidence="3">The sequence shown here is derived from an EMBL/GenBank/DDBJ whole genome shotgun (WGS) entry which is preliminary data.</text>
</comment>
<evidence type="ECO:0008006" key="5">
    <source>
        <dbReference type="Google" id="ProtNLM"/>
    </source>
</evidence>
<keyword evidence="4" id="KW-1185">Reference proteome</keyword>
<feature type="transmembrane region" description="Helical" evidence="2">
    <location>
        <begin position="12"/>
        <end position="33"/>
    </location>
</feature>
<evidence type="ECO:0000313" key="4">
    <source>
        <dbReference type="Proteomes" id="UP001370758"/>
    </source>
</evidence>
<proteinExistence type="predicted"/>
<organism evidence="3 4">
    <name type="scientific">Arthrobotrys musiformis</name>
    <dbReference type="NCBI Taxonomy" id="47236"/>
    <lineage>
        <taxon>Eukaryota</taxon>
        <taxon>Fungi</taxon>
        <taxon>Dikarya</taxon>
        <taxon>Ascomycota</taxon>
        <taxon>Pezizomycotina</taxon>
        <taxon>Orbiliomycetes</taxon>
        <taxon>Orbiliales</taxon>
        <taxon>Orbiliaceae</taxon>
        <taxon>Arthrobotrys</taxon>
    </lineage>
</organism>
<evidence type="ECO:0000313" key="3">
    <source>
        <dbReference type="EMBL" id="KAK6496898.1"/>
    </source>
</evidence>
<dbReference type="AlphaFoldDB" id="A0AAV9VUS8"/>
<feature type="compositionally biased region" description="Basic and acidic residues" evidence="1">
    <location>
        <begin position="179"/>
        <end position="198"/>
    </location>
</feature>
<dbReference type="EMBL" id="JAVHJL010000010">
    <property type="protein sequence ID" value="KAK6496898.1"/>
    <property type="molecule type" value="Genomic_DNA"/>
</dbReference>
<evidence type="ECO:0000256" key="2">
    <source>
        <dbReference type="SAM" id="Phobius"/>
    </source>
</evidence>